<evidence type="ECO:0000313" key="2">
    <source>
        <dbReference type="Proteomes" id="UP001144978"/>
    </source>
</evidence>
<proteinExistence type="predicted"/>
<dbReference type="EMBL" id="JANSHE010002639">
    <property type="protein sequence ID" value="KAJ2990382.1"/>
    <property type="molecule type" value="Genomic_DNA"/>
</dbReference>
<organism evidence="1 2">
    <name type="scientific">Trametes sanguinea</name>
    <dbReference type="NCBI Taxonomy" id="158606"/>
    <lineage>
        <taxon>Eukaryota</taxon>
        <taxon>Fungi</taxon>
        <taxon>Dikarya</taxon>
        <taxon>Basidiomycota</taxon>
        <taxon>Agaricomycotina</taxon>
        <taxon>Agaricomycetes</taxon>
        <taxon>Polyporales</taxon>
        <taxon>Polyporaceae</taxon>
        <taxon>Trametes</taxon>
    </lineage>
</organism>
<accession>A0ACC1PD19</accession>
<comment type="caution">
    <text evidence="1">The sequence shown here is derived from an EMBL/GenBank/DDBJ whole genome shotgun (WGS) entry which is preliminary data.</text>
</comment>
<dbReference type="Proteomes" id="UP001144978">
    <property type="component" value="Unassembled WGS sequence"/>
</dbReference>
<sequence>MLLEHCVDDPLVLVQNGRALRDTLRAFGAQVEWREYPSGGHWFNSPAGIDDAVAFLTARVLNADVGGAAAVQDDMMDLS</sequence>
<gene>
    <name evidence="1" type="ORF">NUW54_g8485</name>
</gene>
<reference evidence="1" key="1">
    <citation type="submission" date="2022-08" db="EMBL/GenBank/DDBJ databases">
        <title>Genome Sequence of Pycnoporus sanguineus.</title>
        <authorList>
            <person name="Buettner E."/>
        </authorList>
    </citation>
    <scope>NUCLEOTIDE SEQUENCE</scope>
    <source>
        <strain evidence="1">CG-C14</strain>
    </source>
</reference>
<keyword evidence="2" id="KW-1185">Reference proteome</keyword>
<protein>
    <submittedName>
        <fullName evidence="1">Uncharacterized protein</fullName>
    </submittedName>
</protein>
<evidence type="ECO:0000313" key="1">
    <source>
        <dbReference type="EMBL" id="KAJ2990382.1"/>
    </source>
</evidence>
<name>A0ACC1PD19_9APHY</name>